<dbReference type="Gene3D" id="1.10.220.150">
    <property type="entry name" value="Arf GTPase activating protein"/>
    <property type="match status" value="1"/>
</dbReference>
<evidence type="ECO:0000256" key="1">
    <source>
        <dbReference type="ARBA" id="ARBA00004305"/>
    </source>
</evidence>
<keyword evidence="11" id="KW-1185">Reference proteome</keyword>
<evidence type="ECO:0000256" key="2">
    <source>
        <dbReference type="ARBA" id="ARBA00022468"/>
    </source>
</evidence>
<evidence type="ECO:0000256" key="3">
    <source>
        <dbReference type="ARBA" id="ARBA00022723"/>
    </source>
</evidence>
<evidence type="ECO:0000256" key="4">
    <source>
        <dbReference type="ARBA" id="ARBA00022771"/>
    </source>
</evidence>
<dbReference type="InterPro" id="IPR001164">
    <property type="entry name" value="ArfGAP_dom"/>
</dbReference>
<name>A0ABR3V553_HUMIN</name>
<evidence type="ECO:0000313" key="11">
    <source>
        <dbReference type="Proteomes" id="UP001583172"/>
    </source>
</evidence>
<dbReference type="CDD" id="cd01714">
    <property type="entry name" value="ETF_beta"/>
    <property type="match status" value="1"/>
</dbReference>
<feature type="domain" description="Arf-GAP" evidence="9">
    <location>
        <begin position="14"/>
        <end position="137"/>
    </location>
</feature>
<dbReference type="PANTHER" id="PTHR46395">
    <property type="entry name" value="ADP-RIBOSYLATION FACTOR GTPASE-ACTIVATING PROTEIN 1"/>
    <property type="match status" value="1"/>
</dbReference>
<evidence type="ECO:0000256" key="6">
    <source>
        <dbReference type="ARBA" id="ARBA00025416"/>
    </source>
</evidence>
<feature type="compositionally biased region" description="Polar residues" evidence="8">
    <location>
        <begin position="157"/>
        <end position="172"/>
    </location>
</feature>
<comment type="subcellular location">
    <subcellularLocation>
        <location evidence="1">Mitochondrion matrix</location>
    </subcellularLocation>
</comment>
<dbReference type="PROSITE" id="PS50115">
    <property type="entry name" value="ARFGAP"/>
    <property type="match status" value="1"/>
</dbReference>
<dbReference type="PANTHER" id="PTHR46395:SF1">
    <property type="entry name" value="ADP-RIBOSYLATION FACTOR GTPASE-ACTIVATING PROTEIN 1"/>
    <property type="match status" value="1"/>
</dbReference>
<protein>
    <recommendedName>
        <fullName evidence="9">Arf-GAP domain-containing protein</fullName>
    </recommendedName>
</protein>
<sequence>MASKAMWEVDPETRAKLVAIQSEAKNNICCDCGAPSPQWASPKFGIFICLSCAGVHRGLGVHISFVRSISMDAFKAAEIERMRLGGNENWRRFFEEHEDTKARGLTWEDATIAERYSGEVGEEWKERLSAKVEGREYVPGEAKARKQQQQQQERQGGTASRSVTPLSGSATPQQQQQQQGGKIKVDVDYFAKLGERNSQRPDDLPPSQGGRYQGFGNSAPRPQRDETALPGLEDLSKDPVGALTKGFGWFASTVTKTAKTVNEGFIQPTAKQISESDFAAQARSAAATAAATAARTAQAGARTAQEGFTRFVEGPPGSGYRAVSTGSGGSNFDESRRAFWDDFAAAADQRKNTGSSIGTSAMGKGGSNPAMSALRILVPVKRVIDYAVKPRVNKAQTGVETAGVKHSMNPFDELSVEESVRIREKKSAPGGVEDICVLSAGPTKAQDVLRTAMAMGADRAIHVEIKEGEDLEPLTVAKLLKAAAERERSNLVILGKQSIDDDAGQTGQMLAGLLGWPQATQASKVEFGEGDAVTVTREVDGGVETLRAKLPMVITTDLRLNDPRYASLPNIMKAKKKPLEKKTLADFGITNDKRLKVLKVTEPPARQGGGKVEDVDGLISKLKELGAI</sequence>
<comment type="function">
    <text evidence="6">The electron transfer flavoprotein serves as a specific electron acceptor for several dehydrogenases, including five acyl-CoA dehydrogenases, glutaryl-CoA and sarcosine dehydrogenase. It transfers the electrons to the main mitochondrial respiratory chain via ETF-ubiquinone oxidoreductase (ETF dehydrogenase).</text>
</comment>
<evidence type="ECO:0000256" key="5">
    <source>
        <dbReference type="ARBA" id="ARBA00022833"/>
    </source>
</evidence>
<dbReference type="PRINTS" id="PR00405">
    <property type="entry name" value="REVINTRACTNG"/>
</dbReference>
<dbReference type="Proteomes" id="UP001583172">
    <property type="component" value="Unassembled WGS sequence"/>
</dbReference>
<organism evidence="10 11">
    <name type="scientific">Humicola insolens</name>
    <name type="common">Soft-rot fungus</name>
    <dbReference type="NCBI Taxonomy" id="85995"/>
    <lineage>
        <taxon>Eukaryota</taxon>
        <taxon>Fungi</taxon>
        <taxon>Dikarya</taxon>
        <taxon>Ascomycota</taxon>
        <taxon>Pezizomycotina</taxon>
        <taxon>Sordariomycetes</taxon>
        <taxon>Sordariomycetidae</taxon>
        <taxon>Sordariales</taxon>
        <taxon>Chaetomiaceae</taxon>
        <taxon>Mycothermus</taxon>
    </lineage>
</organism>
<dbReference type="CDD" id="cd08830">
    <property type="entry name" value="ArfGap_ArfGap1"/>
    <property type="match status" value="1"/>
</dbReference>
<dbReference type="InterPro" id="IPR000049">
    <property type="entry name" value="ET-Flavoprotein_bsu_CS"/>
</dbReference>
<dbReference type="Pfam" id="PF01412">
    <property type="entry name" value="ArfGap"/>
    <property type="match status" value="1"/>
</dbReference>
<keyword evidence="5" id="KW-0862">Zinc</keyword>
<proteinExistence type="predicted"/>
<evidence type="ECO:0000256" key="7">
    <source>
        <dbReference type="PROSITE-ProRule" id="PRU00288"/>
    </source>
</evidence>
<accession>A0ABR3V553</accession>
<evidence type="ECO:0000256" key="8">
    <source>
        <dbReference type="SAM" id="MobiDB-lite"/>
    </source>
</evidence>
<gene>
    <name evidence="10" type="ORF">VTJ49DRAFT_4518</name>
</gene>
<dbReference type="Pfam" id="PF01012">
    <property type="entry name" value="ETF"/>
    <property type="match status" value="1"/>
</dbReference>
<dbReference type="InterPro" id="IPR037278">
    <property type="entry name" value="ARFGAP/RecO"/>
</dbReference>
<feature type="region of interest" description="Disordered" evidence="8">
    <location>
        <begin position="135"/>
        <end position="183"/>
    </location>
</feature>
<dbReference type="Gene3D" id="3.40.50.620">
    <property type="entry name" value="HUPs"/>
    <property type="match status" value="1"/>
</dbReference>
<keyword evidence="2" id="KW-0343">GTPase activation</keyword>
<dbReference type="EMBL" id="JAZGSY010000352">
    <property type="protein sequence ID" value="KAL1836902.1"/>
    <property type="molecule type" value="Genomic_DNA"/>
</dbReference>
<dbReference type="InterPro" id="IPR038508">
    <property type="entry name" value="ArfGAP_dom_sf"/>
</dbReference>
<feature type="region of interest" description="Disordered" evidence="8">
    <location>
        <begin position="195"/>
        <end position="235"/>
    </location>
</feature>
<feature type="compositionally biased region" description="Basic and acidic residues" evidence="8">
    <location>
        <begin position="135"/>
        <end position="144"/>
    </location>
</feature>
<evidence type="ECO:0000259" key="9">
    <source>
        <dbReference type="PROSITE" id="PS50115"/>
    </source>
</evidence>
<evidence type="ECO:0000313" key="10">
    <source>
        <dbReference type="EMBL" id="KAL1836902.1"/>
    </source>
</evidence>
<dbReference type="SMART" id="SM00893">
    <property type="entry name" value="ETF"/>
    <property type="match status" value="1"/>
</dbReference>
<keyword evidence="3" id="KW-0479">Metal-binding</keyword>
<comment type="caution">
    <text evidence="10">The sequence shown here is derived from an EMBL/GenBank/DDBJ whole genome shotgun (WGS) entry which is preliminary data.</text>
</comment>
<dbReference type="SUPFAM" id="SSF57863">
    <property type="entry name" value="ArfGap/RecO-like zinc finger"/>
    <property type="match status" value="1"/>
</dbReference>
<dbReference type="InterPro" id="IPR033948">
    <property type="entry name" value="ETF_beta_N"/>
</dbReference>
<reference evidence="10 11" key="1">
    <citation type="journal article" date="2024" name="Commun. Biol.">
        <title>Comparative genomic analysis of thermophilic fungi reveals convergent evolutionary adaptations and gene losses.</title>
        <authorList>
            <person name="Steindorff A.S."/>
            <person name="Aguilar-Pontes M.V."/>
            <person name="Robinson A.J."/>
            <person name="Andreopoulos B."/>
            <person name="LaButti K."/>
            <person name="Kuo A."/>
            <person name="Mondo S."/>
            <person name="Riley R."/>
            <person name="Otillar R."/>
            <person name="Haridas S."/>
            <person name="Lipzen A."/>
            <person name="Grimwood J."/>
            <person name="Schmutz J."/>
            <person name="Clum A."/>
            <person name="Reid I.D."/>
            <person name="Moisan M.C."/>
            <person name="Butler G."/>
            <person name="Nguyen T.T.M."/>
            <person name="Dewar K."/>
            <person name="Conant G."/>
            <person name="Drula E."/>
            <person name="Henrissat B."/>
            <person name="Hansel C."/>
            <person name="Singer S."/>
            <person name="Hutchinson M.I."/>
            <person name="de Vries R.P."/>
            <person name="Natvig D.O."/>
            <person name="Powell A.J."/>
            <person name="Tsang A."/>
            <person name="Grigoriev I.V."/>
        </authorList>
    </citation>
    <scope>NUCLEOTIDE SEQUENCE [LARGE SCALE GENOMIC DNA]</scope>
    <source>
        <strain evidence="10 11">CBS 620.91</strain>
    </source>
</reference>
<dbReference type="SMART" id="SM00105">
    <property type="entry name" value="ArfGap"/>
    <property type="match status" value="1"/>
</dbReference>
<dbReference type="SUPFAM" id="SSF52402">
    <property type="entry name" value="Adenine nucleotide alpha hydrolases-like"/>
    <property type="match status" value="1"/>
</dbReference>
<dbReference type="PROSITE" id="PS01065">
    <property type="entry name" value="ETF_BETA"/>
    <property type="match status" value="1"/>
</dbReference>
<keyword evidence="4 7" id="KW-0863">Zinc-finger</keyword>
<dbReference type="InterPro" id="IPR014730">
    <property type="entry name" value="ETF_a/b_N"/>
</dbReference>
<dbReference type="InterPro" id="IPR014729">
    <property type="entry name" value="Rossmann-like_a/b/a_fold"/>
</dbReference>